<keyword evidence="1" id="KW-0812">Transmembrane</keyword>
<proteinExistence type="predicted"/>
<comment type="caution">
    <text evidence="2">The sequence shown here is derived from an EMBL/GenBank/DDBJ whole genome shotgun (WGS) entry which is preliminary data.</text>
</comment>
<evidence type="ECO:0008006" key="4">
    <source>
        <dbReference type="Google" id="ProtNLM"/>
    </source>
</evidence>
<reference evidence="2 3" key="1">
    <citation type="journal article" date="2015" name="Stand. Genomic Sci.">
        <title>Genomic Encyclopedia of Bacterial and Archaeal Type Strains, Phase III: the genomes of soil and plant-associated and newly described type strains.</title>
        <authorList>
            <person name="Whitman W.B."/>
            <person name="Woyke T."/>
            <person name="Klenk H.P."/>
            <person name="Zhou Y."/>
            <person name="Lilburn T.G."/>
            <person name="Beck B.J."/>
            <person name="De Vos P."/>
            <person name="Vandamme P."/>
            <person name="Eisen J.A."/>
            <person name="Garrity G."/>
            <person name="Hugenholtz P."/>
            <person name="Kyrpides N.C."/>
        </authorList>
    </citation>
    <scope>NUCLEOTIDE SEQUENCE [LARGE SCALE GENOMIC DNA]</scope>
    <source>
        <strain evidence="2 3">CGMCC 1.10685</strain>
    </source>
</reference>
<keyword evidence="1" id="KW-0472">Membrane</keyword>
<dbReference type="Proteomes" id="UP000315112">
    <property type="component" value="Unassembled WGS sequence"/>
</dbReference>
<protein>
    <recommendedName>
        <fullName evidence="4">EamA family transporter</fullName>
    </recommendedName>
</protein>
<feature type="transmembrane region" description="Helical" evidence="1">
    <location>
        <begin position="43"/>
        <end position="61"/>
    </location>
</feature>
<name>A0A562PLA7_9BURK</name>
<dbReference type="AlphaFoldDB" id="A0A562PLA7"/>
<keyword evidence="1" id="KW-1133">Transmembrane helix</keyword>
<accession>A0A562PLA7</accession>
<sequence length="84" mass="9267">MVVHDIRRGIAAGIAAGALWGLVFLAPELTPGFKPLQLSAGRYLAYGAVAALLIAPMWRTLRTRLTWRTWRGLAWLAFSGNILY</sequence>
<evidence type="ECO:0000256" key="1">
    <source>
        <dbReference type="SAM" id="Phobius"/>
    </source>
</evidence>
<organism evidence="2 3">
    <name type="scientific">Pseudoduganella flava</name>
    <dbReference type="NCBI Taxonomy" id="871742"/>
    <lineage>
        <taxon>Bacteria</taxon>
        <taxon>Pseudomonadati</taxon>
        <taxon>Pseudomonadota</taxon>
        <taxon>Betaproteobacteria</taxon>
        <taxon>Burkholderiales</taxon>
        <taxon>Oxalobacteraceae</taxon>
        <taxon>Telluria group</taxon>
        <taxon>Pseudoduganella</taxon>
    </lineage>
</organism>
<gene>
    <name evidence="2" type="ORF">IP92_03638</name>
</gene>
<evidence type="ECO:0000313" key="2">
    <source>
        <dbReference type="EMBL" id="TWI45262.1"/>
    </source>
</evidence>
<evidence type="ECO:0000313" key="3">
    <source>
        <dbReference type="Proteomes" id="UP000315112"/>
    </source>
</evidence>
<dbReference type="EMBL" id="VLKW01000007">
    <property type="protein sequence ID" value="TWI45262.1"/>
    <property type="molecule type" value="Genomic_DNA"/>
</dbReference>
<feature type="transmembrane region" description="Helical" evidence="1">
    <location>
        <begin position="9"/>
        <end position="27"/>
    </location>
</feature>